<dbReference type="EMBL" id="JANYMP010000005">
    <property type="protein sequence ID" value="MCS7477862.1"/>
    <property type="molecule type" value="Genomic_DNA"/>
</dbReference>
<dbReference type="InterPro" id="IPR001128">
    <property type="entry name" value="Cyt_P450"/>
</dbReference>
<evidence type="ECO:0000256" key="1">
    <source>
        <dbReference type="ARBA" id="ARBA00010617"/>
    </source>
</evidence>
<dbReference type="Gene3D" id="1.10.630.10">
    <property type="entry name" value="Cytochrome P450"/>
    <property type="match status" value="1"/>
</dbReference>
<dbReference type="InterPro" id="IPR017972">
    <property type="entry name" value="Cyt_P450_CS"/>
</dbReference>
<proteinExistence type="inferred from homology"/>
<dbReference type="SUPFAM" id="SSF48264">
    <property type="entry name" value="Cytochrome P450"/>
    <property type="match status" value="1"/>
</dbReference>
<evidence type="ECO:0000256" key="7">
    <source>
        <dbReference type="RuleBase" id="RU000461"/>
    </source>
</evidence>
<gene>
    <name evidence="8" type="ORF">NZH93_13435</name>
</gene>
<evidence type="ECO:0000313" key="9">
    <source>
        <dbReference type="Proteomes" id="UP001141259"/>
    </source>
</evidence>
<evidence type="ECO:0000313" key="8">
    <source>
        <dbReference type="EMBL" id="MCS7477862.1"/>
    </source>
</evidence>
<keyword evidence="6 7" id="KW-0503">Monooxygenase</keyword>
<dbReference type="AlphaFoldDB" id="A0A9X2VKR2"/>
<dbReference type="InterPro" id="IPR002397">
    <property type="entry name" value="Cyt_P450_B"/>
</dbReference>
<keyword evidence="3 7" id="KW-0479">Metal-binding</keyword>
<organism evidence="8 9">
    <name type="scientific">Umezawaea endophytica</name>
    <dbReference type="NCBI Taxonomy" id="1654476"/>
    <lineage>
        <taxon>Bacteria</taxon>
        <taxon>Bacillati</taxon>
        <taxon>Actinomycetota</taxon>
        <taxon>Actinomycetes</taxon>
        <taxon>Pseudonocardiales</taxon>
        <taxon>Pseudonocardiaceae</taxon>
        <taxon>Umezawaea</taxon>
    </lineage>
</organism>
<accession>A0A9X2VKR2</accession>
<sequence length="381" mass="42152">MAVHRRDRFDPVPQLHALMAMGPVSVLGVEDAPEGRTAWIATGYDEIRQVLGSDKFSAKLLFGGTGAGFTFPGFLTQYDPPEHTRLRRMVMPPFAIRRIQGFRPQVEKIVDATLDAIESTGGPVDFVPRFGWAIATTVTCDFLGIPRDDQAELSRALHASRAERSGKRRVAAGNKFWTYMNQVVTRTRRDPGDDLFGVVVREHGDEITDAELIGVASFVMGAGGDQVARFLAAGAWLMVEEPEQFAVLRDEPDTVPDWLDEVVRYLTSDEKTTPRIALEDVEVGGCPIKAGDTVTPSFLGANRRHFPGPEDRFDITRERPAHVAFGHGIHHCLGRPLAEMVFRVAIPALAHRFPALRLADPDREITLGPPPFDVEALLLDW</sequence>
<comment type="caution">
    <text evidence="8">The sequence shown here is derived from an EMBL/GenBank/DDBJ whole genome shotgun (WGS) entry which is preliminary data.</text>
</comment>
<dbReference type="Pfam" id="PF00067">
    <property type="entry name" value="p450"/>
    <property type="match status" value="1"/>
</dbReference>
<dbReference type="RefSeq" id="WP_259623572.1">
    <property type="nucleotide sequence ID" value="NZ_JANYMP010000005.1"/>
</dbReference>
<evidence type="ECO:0000256" key="4">
    <source>
        <dbReference type="ARBA" id="ARBA00023002"/>
    </source>
</evidence>
<dbReference type="PANTHER" id="PTHR46696:SF1">
    <property type="entry name" value="CYTOCHROME P450 YJIB-RELATED"/>
    <property type="match status" value="1"/>
</dbReference>
<protein>
    <submittedName>
        <fullName evidence="8">Cytochrome P450</fullName>
    </submittedName>
</protein>
<keyword evidence="9" id="KW-1185">Reference proteome</keyword>
<dbReference type="FunFam" id="1.10.630.10:FF:000018">
    <property type="entry name" value="Cytochrome P450 monooxygenase"/>
    <property type="match status" value="1"/>
</dbReference>
<dbReference type="GO" id="GO:0004497">
    <property type="term" value="F:monooxygenase activity"/>
    <property type="evidence" value="ECO:0007669"/>
    <property type="project" value="UniProtKB-KW"/>
</dbReference>
<dbReference type="Proteomes" id="UP001141259">
    <property type="component" value="Unassembled WGS sequence"/>
</dbReference>
<keyword evidence="5 7" id="KW-0408">Iron</keyword>
<name>A0A9X2VKR2_9PSEU</name>
<dbReference type="PRINTS" id="PR00359">
    <property type="entry name" value="BP450"/>
</dbReference>
<dbReference type="GO" id="GO:0005506">
    <property type="term" value="F:iron ion binding"/>
    <property type="evidence" value="ECO:0007669"/>
    <property type="project" value="InterPro"/>
</dbReference>
<comment type="similarity">
    <text evidence="1 7">Belongs to the cytochrome P450 family.</text>
</comment>
<dbReference type="PANTHER" id="PTHR46696">
    <property type="entry name" value="P450, PUTATIVE (EUROFUNG)-RELATED"/>
    <property type="match status" value="1"/>
</dbReference>
<dbReference type="GO" id="GO:0016705">
    <property type="term" value="F:oxidoreductase activity, acting on paired donors, with incorporation or reduction of molecular oxygen"/>
    <property type="evidence" value="ECO:0007669"/>
    <property type="project" value="InterPro"/>
</dbReference>
<keyword evidence="4 7" id="KW-0560">Oxidoreductase</keyword>
<dbReference type="InterPro" id="IPR036396">
    <property type="entry name" value="Cyt_P450_sf"/>
</dbReference>
<evidence type="ECO:0000256" key="6">
    <source>
        <dbReference type="ARBA" id="ARBA00023033"/>
    </source>
</evidence>
<evidence type="ECO:0000256" key="3">
    <source>
        <dbReference type="ARBA" id="ARBA00022723"/>
    </source>
</evidence>
<reference evidence="8" key="1">
    <citation type="submission" date="2022-08" db="EMBL/GenBank/DDBJ databases">
        <authorList>
            <person name="Tistechok S."/>
            <person name="Samborskyy M."/>
            <person name="Roman I."/>
        </authorList>
    </citation>
    <scope>NUCLEOTIDE SEQUENCE</scope>
    <source>
        <strain evidence="8">DSM 103496</strain>
    </source>
</reference>
<evidence type="ECO:0000256" key="5">
    <source>
        <dbReference type="ARBA" id="ARBA00023004"/>
    </source>
</evidence>
<dbReference type="PROSITE" id="PS00086">
    <property type="entry name" value="CYTOCHROME_P450"/>
    <property type="match status" value="1"/>
</dbReference>
<dbReference type="CDD" id="cd11030">
    <property type="entry name" value="CYP105-like"/>
    <property type="match status" value="1"/>
</dbReference>
<dbReference type="GO" id="GO:0020037">
    <property type="term" value="F:heme binding"/>
    <property type="evidence" value="ECO:0007669"/>
    <property type="project" value="InterPro"/>
</dbReference>
<keyword evidence="2 7" id="KW-0349">Heme</keyword>
<evidence type="ECO:0000256" key="2">
    <source>
        <dbReference type="ARBA" id="ARBA00022617"/>
    </source>
</evidence>